<keyword evidence="4" id="KW-0378">Hydrolase</keyword>
<keyword evidence="2" id="KW-0963">Cytoplasm</keyword>
<dbReference type="GO" id="GO:0005737">
    <property type="term" value="C:cytoplasm"/>
    <property type="evidence" value="ECO:0007669"/>
    <property type="project" value="UniProtKB-SubCell"/>
</dbReference>
<feature type="non-terminal residue" evidence="8">
    <location>
        <position position="354"/>
    </location>
</feature>
<reference evidence="8 9" key="1">
    <citation type="submission" date="2015-07" db="EMBL/GenBank/DDBJ databases">
        <title>The genome of Dufourea novaeangliae.</title>
        <authorList>
            <person name="Pan H."/>
            <person name="Kapheim K."/>
        </authorList>
    </citation>
    <scope>NUCLEOTIDE SEQUENCE [LARGE SCALE GENOMIC DNA]</scope>
    <source>
        <strain evidence="8">0120121106</strain>
        <tissue evidence="8">Whole body</tissue>
    </source>
</reference>
<feature type="compositionally biased region" description="Acidic residues" evidence="6">
    <location>
        <begin position="58"/>
        <end position="77"/>
    </location>
</feature>
<comment type="subcellular location">
    <subcellularLocation>
        <location evidence="1">Cytoplasm</location>
    </subcellularLocation>
</comment>
<keyword evidence="3" id="KW-0597">Phosphoprotein</keyword>
<evidence type="ECO:0000259" key="7">
    <source>
        <dbReference type="Pfam" id="PF08938"/>
    </source>
</evidence>
<dbReference type="InterPro" id="IPR015033">
    <property type="entry name" value="HBS1-like_N"/>
</dbReference>
<organism evidence="8 9">
    <name type="scientific">Dufourea novaeangliae</name>
    <name type="common">Sweat bee</name>
    <dbReference type="NCBI Taxonomy" id="178035"/>
    <lineage>
        <taxon>Eukaryota</taxon>
        <taxon>Metazoa</taxon>
        <taxon>Ecdysozoa</taxon>
        <taxon>Arthropoda</taxon>
        <taxon>Hexapoda</taxon>
        <taxon>Insecta</taxon>
        <taxon>Pterygota</taxon>
        <taxon>Neoptera</taxon>
        <taxon>Endopterygota</taxon>
        <taxon>Hymenoptera</taxon>
        <taxon>Apocrita</taxon>
        <taxon>Aculeata</taxon>
        <taxon>Apoidea</taxon>
        <taxon>Anthophila</taxon>
        <taxon>Halictidae</taxon>
        <taxon>Rophitinae</taxon>
        <taxon>Dufourea</taxon>
    </lineage>
</organism>
<evidence type="ECO:0000256" key="3">
    <source>
        <dbReference type="ARBA" id="ARBA00022553"/>
    </source>
</evidence>
<dbReference type="STRING" id="178035.A0A154PJM6"/>
<evidence type="ECO:0000256" key="2">
    <source>
        <dbReference type="ARBA" id="ARBA00022490"/>
    </source>
</evidence>
<feature type="domain" description="HBS1-like protein N-terminal" evidence="7">
    <location>
        <begin position="66"/>
        <end position="135"/>
    </location>
</feature>
<dbReference type="GO" id="GO:0016787">
    <property type="term" value="F:hydrolase activity"/>
    <property type="evidence" value="ECO:0007669"/>
    <property type="project" value="UniProtKB-KW"/>
</dbReference>
<evidence type="ECO:0000313" key="9">
    <source>
        <dbReference type="Proteomes" id="UP000076502"/>
    </source>
</evidence>
<dbReference type="EMBL" id="KQ434938">
    <property type="protein sequence ID" value="KZC12091.1"/>
    <property type="molecule type" value="Genomic_DNA"/>
</dbReference>
<gene>
    <name evidence="8" type="ORF">WN55_03172</name>
</gene>
<evidence type="ECO:0000256" key="5">
    <source>
        <dbReference type="ARBA" id="ARBA00022917"/>
    </source>
</evidence>
<name>A0A154PJM6_DUFNO</name>
<dbReference type="GO" id="GO:0006412">
    <property type="term" value="P:translation"/>
    <property type="evidence" value="ECO:0007669"/>
    <property type="project" value="UniProtKB-KW"/>
</dbReference>
<dbReference type="Proteomes" id="UP000076502">
    <property type="component" value="Unassembled WGS sequence"/>
</dbReference>
<evidence type="ECO:0000256" key="4">
    <source>
        <dbReference type="ARBA" id="ARBA00022801"/>
    </source>
</evidence>
<evidence type="ECO:0000256" key="1">
    <source>
        <dbReference type="ARBA" id="ARBA00004496"/>
    </source>
</evidence>
<protein>
    <submittedName>
        <fullName evidence="8">HBS1-like protein</fullName>
    </submittedName>
</protein>
<proteinExistence type="predicted"/>
<dbReference type="OrthoDB" id="342024at2759"/>
<dbReference type="InterPro" id="IPR037189">
    <property type="entry name" value="HBS1-like_N_sf"/>
</dbReference>
<feature type="region of interest" description="Disordered" evidence="6">
    <location>
        <begin position="55"/>
        <end position="77"/>
    </location>
</feature>
<keyword evidence="9" id="KW-1185">Reference proteome</keyword>
<accession>A0A154PJM6</accession>
<dbReference type="Pfam" id="PF08938">
    <property type="entry name" value="HBS1_N"/>
    <property type="match status" value="1"/>
</dbReference>
<dbReference type="SUPFAM" id="SSF109732">
    <property type="entry name" value="HBS1-like domain"/>
    <property type="match status" value="1"/>
</dbReference>
<dbReference type="AlphaFoldDB" id="A0A154PJM6"/>
<keyword evidence="5" id="KW-0648">Protein biosynthesis</keyword>
<sequence length="354" mass="39451">MSRHRDVRCMNYSEEYEGYDDVYGHSMEDDYCVSPSAEQFLFDRSKQQNIASFITEPDIVEDNEDDEEPTTPSNGEDEVLTDLEKAKLMSCMETVKNIIGDTIPDSEIKKKIVQSNFDAEAALDLVLKESSPKNNNTENSTMNACVMDNLYSLKNLTLNNSSPTFSSLSELMTNHAQSKSNTTKEFQTNSNTVSFSTLADLTSHHLQKSSNSNSTNSNEKAFSPSTNFVIPKLSIKKESNNDLNNARLNFSALKTNAGIVSDVMNDKEEDCSMDSLEKSIFNVLAFSENYSNNKNSSYNVNTKEDLLLNASGTRTPSPDNWLIDLTSALKETTSLGSNNYVIKPKTLENVNNII</sequence>
<evidence type="ECO:0000256" key="6">
    <source>
        <dbReference type="SAM" id="MobiDB-lite"/>
    </source>
</evidence>
<dbReference type="Gene3D" id="1.10.8.10">
    <property type="entry name" value="DNA helicase RuvA subunit, C-terminal domain"/>
    <property type="match status" value="1"/>
</dbReference>
<evidence type="ECO:0000313" key="8">
    <source>
        <dbReference type="EMBL" id="KZC12091.1"/>
    </source>
</evidence>